<name>A0AAD3NUH9_CRYJA</name>
<protein>
    <submittedName>
        <fullName evidence="1">Uncharacterized protein</fullName>
    </submittedName>
</protein>
<reference evidence="1" key="1">
    <citation type="submission" date="2022-12" db="EMBL/GenBank/DDBJ databases">
        <title>Chromosome-Level Genome Assembly of Japanese Cedar (Cryptomeriajaponica D. Don).</title>
        <authorList>
            <person name="Fujino T."/>
            <person name="Yamaguchi K."/>
            <person name="Yokoyama T."/>
            <person name="Hamanaka T."/>
            <person name="Harazono Y."/>
            <person name="Kamada H."/>
            <person name="Kobayashi W."/>
            <person name="Ujino-Ihara T."/>
            <person name="Uchiyama K."/>
            <person name="Matsumoto A."/>
            <person name="Izuno A."/>
            <person name="Tsumura Y."/>
            <person name="Toyoda A."/>
            <person name="Shigenobu S."/>
            <person name="Moriguchi Y."/>
            <person name="Ueno S."/>
            <person name="Kasahara M."/>
        </authorList>
    </citation>
    <scope>NUCLEOTIDE SEQUENCE</scope>
</reference>
<accession>A0AAD3NUH9</accession>
<proteinExistence type="predicted"/>
<dbReference type="Proteomes" id="UP001234787">
    <property type="component" value="Unassembled WGS sequence"/>
</dbReference>
<dbReference type="EMBL" id="BSEH01000306">
    <property type="protein sequence ID" value="GLJ58229.1"/>
    <property type="molecule type" value="Genomic_DNA"/>
</dbReference>
<sequence length="128" mass="14229">MTFIPPSSKEISPVHNGIVVIRPFESKEVGIGIPFIYYFDDFKVGDGLHVPKVYSNILQTTNGRNPVLVGESQLDGEKYQLGSSHHFPGFIWQWGIEGAPPLLIYVVVYNTMQLLNHAFIASDLSQGP</sequence>
<gene>
    <name evidence="1" type="ORF">SUGI_1424220</name>
</gene>
<keyword evidence="2" id="KW-1185">Reference proteome</keyword>
<organism evidence="1 2">
    <name type="scientific">Cryptomeria japonica</name>
    <name type="common">Japanese cedar</name>
    <name type="synonym">Cupressus japonica</name>
    <dbReference type="NCBI Taxonomy" id="3369"/>
    <lineage>
        <taxon>Eukaryota</taxon>
        <taxon>Viridiplantae</taxon>
        <taxon>Streptophyta</taxon>
        <taxon>Embryophyta</taxon>
        <taxon>Tracheophyta</taxon>
        <taxon>Spermatophyta</taxon>
        <taxon>Pinopsida</taxon>
        <taxon>Pinidae</taxon>
        <taxon>Conifers II</taxon>
        <taxon>Cupressales</taxon>
        <taxon>Cupressaceae</taxon>
        <taxon>Cryptomeria</taxon>
    </lineage>
</organism>
<comment type="caution">
    <text evidence="1">The sequence shown here is derived from an EMBL/GenBank/DDBJ whole genome shotgun (WGS) entry which is preliminary data.</text>
</comment>
<dbReference type="AlphaFoldDB" id="A0AAD3NUH9"/>
<evidence type="ECO:0000313" key="1">
    <source>
        <dbReference type="EMBL" id="GLJ58229.1"/>
    </source>
</evidence>
<evidence type="ECO:0000313" key="2">
    <source>
        <dbReference type="Proteomes" id="UP001234787"/>
    </source>
</evidence>